<evidence type="ECO:0000313" key="3">
    <source>
        <dbReference type="EMBL" id="EKF29610.1"/>
    </source>
</evidence>
<reference evidence="3 4" key="1">
    <citation type="journal article" date="2012" name="BMC Genomics">
        <title>Comparative genomic analysis of human infective Trypanosoma cruzi lineages with the bat-restricted subspecies T. cruzi marinkellei.</title>
        <authorList>
            <person name="Franzen O."/>
            <person name="Talavera-Lopez C."/>
            <person name="Ochaya S."/>
            <person name="Butler C.E."/>
            <person name="Messenger L.A."/>
            <person name="Lewis M.D."/>
            <person name="Llewellyn M.S."/>
            <person name="Marinkelle C.J."/>
            <person name="Tyler K.M."/>
            <person name="Miles M.A."/>
            <person name="Andersson B."/>
        </authorList>
    </citation>
    <scope>NUCLEOTIDE SEQUENCE [LARGE SCALE GENOMIC DNA]</scope>
    <source>
        <strain evidence="3 4">B7</strain>
    </source>
</reference>
<dbReference type="Proteomes" id="UP000007350">
    <property type="component" value="Unassembled WGS sequence"/>
</dbReference>
<feature type="region of interest" description="Disordered" evidence="1">
    <location>
        <begin position="103"/>
        <end position="207"/>
    </location>
</feature>
<dbReference type="EMBL" id="AHKC01012871">
    <property type="protein sequence ID" value="EKF29610.1"/>
    <property type="molecule type" value="Genomic_DNA"/>
</dbReference>
<sequence>MAMMMTGRVLLVCALCVLWCGLSEVVADAGGGASDVSAKEHFLLRWNAQRRRVCAEEVSRNAGCSANGFAVEDCVRQGTDGVRSVVDSRSHWRHQWYAVVAGDTTEDEEDAKTKITSELNPQPQDSIVVDPGTNGSPGTAQELTSGGADSGGLKLLPSEPQNNVSQLQKSSKGVRTEVGVQSQLQPVSEKQNAREIKTRKPHHWRKK</sequence>
<feature type="compositionally biased region" description="Polar residues" evidence="1">
    <location>
        <begin position="159"/>
        <end position="190"/>
    </location>
</feature>
<feature type="signal peptide" evidence="2">
    <location>
        <begin position="1"/>
        <end position="27"/>
    </location>
</feature>
<evidence type="ECO:0000256" key="1">
    <source>
        <dbReference type="SAM" id="MobiDB-lite"/>
    </source>
</evidence>
<keyword evidence="4" id="KW-1185">Reference proteome</keyword>
<proteinExistence type="predicted"/>
<evidence type="ECO:0000313" key="4">
    <source>
        <dbReference type="Proteomes" id="UP000007350"/>
    </source>
</evidence>
<gene>
    <name evidence="3" type="ORF">MOQ_006594</name>
</gene>
<organism evidence="3 4">
    <name type="scientific">Trypanosoma cruzi marinkellei</name>
    <dbReference type="NCBI Taxonomy" id="85056"/>
    <lineage>
        <taxon>Eukaryota</taxon>
        <taxon>Discoba</taxon>
        <taxon>Euglenozoa</taxon>
        <taxon>Kinetoplastea</taxon>
        <taxon>Metakinetoplastina</taxon>
        <taxon>Trypanosomatida</taxon>
        <taxon>Trypanosomatidae</taxon>
        <taxon>Trypanosoma</taxon>
        <taxon>Schizotrypanum</taxon>
    </lineage>
</organism>
<comment type="caution">
    <text evidence="3">The sequence shown here is derived from an EMBL/GenBank/DDBJ whole genome shotgun (WGS) entry which is preliminary data.</text>
</comment>
<dbReference type="OrthoDB" id="255087at2759"/>
<feature type="compositionally biased region" description="Polar residues" evidence="1">
    <location>
        <begin position="133"/>
        <end position="144"/>
    </location>
</feature>
<evidence type="ECO:0000256" key="2">
    <source>
        <dbReference type="SAM" id="SignalP"/>
    </source>
</evidence>
<protein>
    <submittedName>
        <fullName evidence="3">Mucin-associated surface protein (MASP), putative</fullName>
    </submittedName>
</protein>
<name>K2MRF4_TRYCR</name>
<dbReference type="AlphaFoldDB" id="K2MRF4"/>
<feature type="compositionally biased region" description="Polar residues" evidence="1">
    <location>
        <begin position="114"/>
        <end position="125"/>
    </location>
</feature>
<feature type="chain" id="PRO_5003864643" evidence="2">
    <location>
        <begin position="28"/>
        <end position="207"/>
    </location>
</feature>
<keyword evidence="2" id="KW-0732">Signal</keyword>
<accession>K2MRF4</accession>